<evidence type="ECO:0000313" key="4">
    <source>
        <dbReference type="EMBL" id="CAF4044928.1"/>
    </source>
</evidence>
<dbReference type="Proteomes" id="UP000663836">
    <property type="component" value="Unassembled WGS sequence"/>
</dbReference>
<evidence type="ECO:0000313" key="3">
    <source>
        <dbReference type="EMBL" id="CAF1364500.1"/>
    </source>
</evidence>
<evidence type="ECO:0000313" key="1">
    <source>
        <dbReference type="EMBL" id="CAF1120565.1"/>
    </source>
</evidence>
<evidence type="ECO:0000313" key="2">
    <source>
        <dbReference type="EMBL" id="CAF1137258.1"/>
    </source>
</evidence>
<dbReference type="EMBL" id="CAJNOT010000974">
    <property type="protein sequence ID" value="CAF1120565.1"/>
    <property type="molecule type" value="Genomic_DNA"/>
</dbReference>
<comment type="caution">
    <text evidence="4">The sequence shown here is derived from an EMBL/GenBank/DDBJ whole genome shotgun (WGS) entry which is preliminary data.</text>
</comment>
<keyword evidence="6" id="KW-1185">Reference proteome</keyword>
<sequence length="150" mass="18166">MPPQEISKLWVMIMDEYQDIDNIDAFYDYLTNTWIDNDALFDYTLWNYYDFESLRTNNNLEGWHHRLNNDLNNVVHPHFYMFIRAIQNDYAYNSAILSRYVQTGALPPRKKLYVNRNARLSNLEERFKQHTLILDEYLAKVMQLIGIKKY</sequence>
<dbReference type="Proteomes" id="UP000663854">
    <property type="component" value="Unassembled WGS sequence"/>
</dbReference>
<organism evidence="4 5">
    <name type="scientific">Rotaria sordida</name>
    <dbReference type="NCBI Taxonomy" id="392033"/>
    <lineage>
        <taxon>Eukaryota</taxon>
        <taxon>Metazoa</taxon>
        <taxon>Spiralia</taxon>
        <taxon>Gnathifera</taxon>
        <taxon>Rotifera</taxon>
        <taxon>Eurotatoria</taxon>
        <taxon>Bdelloidea</taxon>
        <taxon>Philodinida</taxon>
        <taxon>Philodinidae</taxon>
        <taxon>Rotaria</taxon>
    </lineage>
</organism>
<gene>
    <name evidence="4" type="ORF">JBS370_LOCUS28713</name>
    <name evidence="3" type="ORF">JXQ802_LOCUS32807</name>
    <name evidence="2" type="ORF">PYM288_LOCUS21525</name>
    <name evidence="1" type="ORF">ZHD862_LOCUS18609</name>
</gene>
<dbReference type="EMBL" id="CAJOBD010005864">
    <property type="protein sequence ID" value="CAF4044928.1"/>
    <property type="molecule type" value="Genomic_DNA"/>
</dbReference>
<evidence type="ECO:0000313" key="5">
    <source>
        <dbReference type="Proteomes" id="UP000663836"/>
    </source>
</evidence>
<dbReference type="EMBL" id="CAJNOL010001466">
    <property type="protein sequence ID" value="CAF1364500.1"/>
    <property type="molecule type" value="Genomic_DNA"/>
</dbReference>
<evidence type="ECO:0000313" key="6">
    <source>
        <dbReference type="Proteomes" id="UP000663870"/>
    </source>
</evidence>
<accession>A0A819R262</accession>
<dbReference type="EMBL" id="CAJNOH010000857">
    <property type="protein sequence ID" value="CAF1137258.1"/>
    <property type="molecule type" value="Genomic_DNA"/>
</dbReference>
<dbReference type="Proteomes" id="UP000663870">
    <property type="component" value="Unassembled WGS sequence"/>
</dbReference>
<proteinExistence type="predicted"/>
<reference evidence="4" key="1">
    <citation type="submission" date="2021-02" db="EMBL/GenBank/DDBJ databases">
        <authorList>
            <person name="Nowell W R."/>
        </authorList>
    </citation>
    <scope>NUCLEOTIDE SEQUENCE</scope>
</reference>
<dbReference type="AlphaFoldDB" id="A0A819R262"/>
<name>A0A819R262_9BILA</name>
<dbReference type="Proteomes" id="UP000663864">
    <property type="component" value="Unassembled WGS sequence"/>
</dbReference>
<protein>
    <submittedName>
        <fullName evidence="4">Uncharacterized protein</fullName>
    </submittedName>
</protein>